<name>A0A8S5QMS0_9CAUD</name>
<accession>A0A8S5QMS0</accession>
<organism evidence="1">
    <name type="scientific">Siphoviridae sp. ctVCm11</name>
    <dbReference type="NCBI Taxonomy" id="2826358"/>
    <lineage>
        <taxon>Viruses</taxon>
        <taxon>Duplodnaviria</taxon>
        <taxon>Heunggongvirae</taxon>
        <taxon>Uroviricota</taxon>
        <taxon>Caudoviricetes</taxon>
    </lineage>
</organism>
<dbReference type="EMBL" id="BK015688">
    <property type="protein sequence ID" value="DAE19900.1"/>
    <property type="molecule type" value="Genomic_DNA"/>
</dbReference>
<evidence type="ECO:0000313" key="1">
    <source>
        <dbReference type="EMBL" id="DAE19900.1"/>
    </source>
</evidence>
<reference evidence="1" key="1">
    <citation type="journal article" date="2021" name="Proc. Natl. Acad. Sci. U.S.A.">
        <title>A Catalog of Tens of Thousands of Viruses from Human Metagenomes Reveals Hidden Associations with Chronic Diseases.</title>
        <authorList>
            <person name="Tisza M.J."/>
            <person name="Buck C.B."/>
        </authorList>
    </citation>
    <scope>NUCLEOTIDE SEQUENCE</scope>
    <source>
        <strain evidence="1">CtVCm11</strain>
    </source>
</reference>
<sequence>MTDTLIFGSIAATVIVFNGCNFTTSLAVIGACTVCKVLYDLLPYLDRGCR</sequence>
<protein>
    <submittedName>
        <fullName evidence="1">Uncharacterized protein</fullName>
    </submittedName>
</protein>
<proteinExistence type="predicted"/>